<gene>
    <name evidence="2" type="ORF">MNOR_LOCUS23094</name>
</gene>
<feature type="non-terminal residue" evidence="2">
    <location>
        <position position="597"/>
    </location>
</feature>
<evidence type="ECO:0000259" key="1">
    <source>
        <dbReference type="Pfam" id="PF26100"/>
    </source>
</evidence>
<dbReference type="EMBL" id="CAXKWB010020024">
    <property type="protein sequence ID" value="CAL4122372.1"/>
    <property type="molecule type" value="Genomic_DNA"/>
</dbReference>
<name>A0AAV2RB69_MEGNR</name>
<accession>A0AAV2RB69</accession>
<keyword evidence="3" id="KW-1185">Reference proteome</keyword>
<dbReference type="Pfam" id="PF26100">
    <property type="entry name" value="RAG1_RNase_H"/>
    <property type="match status" value="1"/>
</dbReference>
<dbReference type="Proteomes" id="UP001497623">
    <property type="component" value="Unassembled WGS sequence"/>
</dbReference>
<dbReference type="InterPro" id="IPR058554">
    <property type="entry name" value="RAG1_RNase_H"/>
</dbReference>
<sequence>MKALKEFTKNDACLFLKKHQYKYYLAASEFVKAFDLNENVFGKIKSLFQKKLTMARIVNQKNQAKKKKYDQIILDSPFYLDNDCEDNVIDADSNKEDEVQIHNKNNKTPSNYFEEECDEILEKIKEVSEKYSKTSECIVSYIVHKIKHTEKCNNLVSKVKCNFNKCNTKGSFGVNLEKALYIKNNLRLSKDTYINLRIMTTDSFQFPSYDIITKLRKEITPTFYHLSYPSPGIKFSYRDAMQMHLQRLQVDISLEPVTYALFVKDGLDGSGSHPVYHQFNPGASSHKKTGKTLITYGFVPYRLVNLEKGLTVWEEKSPNSPEACRPLFIMETKEERNILKKLIPPVQDEITDLKVNGIHIDLGHNKAIVYCHITMSMVDGKMQDLLLGTGGSFCNVCKVSKADSQNLEIIEQGFQMDRSIEFLTNIWDSQNINGEMKSRKGDYCIRFGLTQKPISKFDIKTVPVLHCWLRGFAWAVKFISHVAAGVNNWTNLSDHETSKVGLAKAKLQTIIFKETGIRLDAPGTQTCATGTSTTGNVAKRLLNYQLRPKMVIMIQKKTNRENAVKVLRDINIILRVISSSKKVDFDKVLNIILSMCV</sequence>
<protein>
    <recommendedName>
        <fullName evidence="1">V(D)J recombination-activating protein 1 RNase H domain-containing protein</fullName>
    </recommendedName>
</protein>
<comment type="caution">
    <text evidence="2">The sequence shown here is derived from an EMBL/GenBank/DDBJ whole genome shotgun (WGS) entry which is preliminary data.</text>
</comment>
<dbReference type="AlphaFoldDB" id="A0AAV2RB69"/>
<reference evidence="2 3" key="1">
    <citation type="submission" date="2024-05" db="EMBL/GenBank/DDBJ databases">
        <authorList>
            <person name="Wallberg A."/>
        </authorList>
    </citation>
    <scope>NUCLEOTIDE SEQUENCE [LARGE SCALE GENOMIC DNA]</scope>
</reference>
<evidence type="ECO:0000313" key="2">
    <source>
        <dbReference type="EMBL" id="CAL4122372.1"/>
    </source>
</evidence>
<organism evidence="2 3">
    <name type="scientific">Meganyctiphanes norvegica</name>
    <name type="common">Northern krill</name>
    <name type="synonym">Thysanopoda norvegica</name>
    <dbReference type="NCBI Taxonomy" id="48144"/>
    <lineage>
        <taxon>Eukaryota</taxon>
        <taxon>Metazoa</taxon>
        <taxon>Ecdysozoa</taxon>
        <taxon>Arthropoda</taxon>
        <taxon>Crustacea</taxon>
        <taxon>Multicrustacea</taxon>
        <taxon>Malacostraca</taxon>
        <taxon>Eumalacostraca</taxon>
        <taxon>Eucarida</taxon>
        <taxon>Euphausiacea</taxon>
        <taxon>Euphausiidae</taxon>
        <taxon>Meganyctiphanes</taxon>
    </lineage>
</organism>
<evidence type="ECO:0000313" key="3">
    <source>
        <dbReference type="Proteomes" id="UP001497623"/>
    </source>
</evidence>
<proteinExistence type="predicted"/>
<feature type="domain" description="V(D)J recombination-activating protein 1 RNase H" evidence="1">
    <location>
        <begin position="262"/>
        <end position="388"/>
    </location>
</feature>